<evidence type="ECO:0000256" key="2">
    <source>
        <dbReference type="SAM" id="Phobius"/>
    </source>
</evidence>
<proteinExistence type="predicted"/>
<keyword evidence="5" id="KW-1185">Reference proteome</keyword>
<feature type="transmembrane region" description="Helical" evidence="2">
    <location>
        <begin position="256"/>
        <end position="275"/>
    </location>
</feature>
<evidence type="ECO:0000259" key="3">
    <source>
        <dbReference type="SMART" id="SM00014"/>
    </source>
</evidence>
<evidence type="ECO:0000313" key="5">
    <source>
        <dbReference type="Proteomes" id="UP000222531"/>
    </source>
</evidence>
<feature type="region of interest" description="Disordered" evidence="1">
    <location>
        <begin position="1"/>
        <end position="76"/>
    </location>
</feature>
<dbReference type="OrthoDB" id="4870188at2"/>
<name>A0A2G1XCL8_STRCJ</name>
<protein>
    <recommendedName>
        <fullName evidence="3">Phosphatidic acid phosphatase type 2/haloperoxidase domain-containing protein</fullName>
    </recommendedName>
</protein>
<accession>A0A2G1XCL8</accession>
<organism evidence="4 5">
    <name type="scientific">Streptomyces cinnamoneus</name>
    <name type="common">Streptoverticillium cinnamoneum</name>
    <dbReference type="NCBI Taxonomy" id="53446"/>
    <lineage>
        <taxon>Bacteria</taxon>
        <taxon>Bacillati</taxon>
        <taxon>Actinomycetota</taxon>
        <taxon>Actinomycetes</taxon>
        <taxon>Kitasatosporales</taxon>
        <taxon>Streptomycetaceae</taxon>
        <taxon>Streptomyces</taxon>
        <taxon>Streptomyces cinnamoneus group</taxon>
    </lineage>
</organism>
<dbReference type="EMBL" id="NHZO01000154">
    <property type="protein sequence ID" value="PHQ48997.1"/>
    <property type="molecule type" value="Genomic_DNA"/>
</dbReference>
<dbReference type="AlphaFoldDB" id="A0A2G1XCL8"/>
<keyword evidence="2" id="KW-0812">Transmembrane</keyword>
<dbReference type="Gene3D" id="1.20.144.10">
    <property type="entry name" value="Phosphatidic acid phosphatase type 2/haloperoxidase"/>
    <property type="match status" value="1"/>
</dbReference>
<dbReference type="InterPro" id="IPR000326">
    <property type="entry name" value="PAP2/HPO"/>
</dbReference>
<feature type="transmembrane region" description="Helical" evidence="2">
    <location>
        <begin position="164"/>
        <end position="184"/>
    </location>
</feature>
<gene>
    <name evidence="4" type="ORF">BLA24_23115</name>
</gene>
<feature type="domain" description="Phosphatidic acid phosphatase type 2/haloperoxidase" evidence="3">
    <location>
        <begin position="161"/>
        <end position="271"/>
    </location>
</feature>
<dbReference type="SUPFAM" id="SSF48317">
    <property type="entry name" value="Acid phosphatase/Vanadium-dependent haloperoxidase"/>
    <property type="match status" value="1"/>
</dbReference>
<dbReference type="SMART" id="SM00014">
    <property type="entry name" value="acidPPc"/>
    <property type="match status" value="1"/>
</dbReference>
<feature type="transmembrane region" description="Helical" evidence="2">
    <location>
        <begin position="204"/>
        <end position="221"/>
    </location>
</feature>
<reference evidence="4 5" key="1">
    <citation type="journal article" date="2017" name="Biochemistry">
        <title>Identification of the Biosynthetic Pathway for the Antibiotic Bicyclomycin.</title>
        <authorList>
            <person name="Patteson J."/>
            <person name="Cai W."/>
            <person name="Johnson R.A."/>
            <person name="Santa Maria K."/>
            <person name="Li B."/>
        </authorList>
    </citation>
    <scope>NUCLEOTIDE SEQUENCE [LARGE SCALE GENOMIC DNA]</scope>
    <source>
        <strain evidence="4 5">ATCC 21532</strain>
    </source>
</reference>
<dbReference type="Pfam" id="PF01569">
    <property type="entry name" value="PAP2"/>
    <property type="match status" value="1"/>
</dbReference>
<evidence type="ECO:0000313" key="4">
    <source>
        <dbReference type="EMBL" id="PHQ48997.1"/>
    </source>
</evidence>
<keyword evidence="2" id="KW-0472">Membrane</keyword>
<evidence type="ECO:0000256" key="1">
    <source>
        <dbReference type="SAM" id="MobiDB-lite"/>
    </source>
</evidence>
<dbReference type="Proteomes" id="UP000222531">
    <property type="component" value="Unassembled WGS sequence"/>
</dbReference>
<feature type="transmembrane region" description="Helical" evidence="2">
    <location>
        <begin position="228"/>
        <end position="250"/>
    </location>
</feature>
<keyword evidence="2" id="KW-1133">Transmembrane helix</keyword>
<dbReference type="InterPro" id="IPR036938">
    <property type="entry name" value="PAP2/HPO_sf"/>
</dbReference>
<comment type="caution">
    <text evidence="4">The sequence shown here is derived from an EMBL/GenBank/DDBJ whole genome shotgun (WGS) entry which is preliminary data.</text>
</comment>
<sequence length="291" mass="29772">MNETPRPQGTAGDAVPVHPQCRNGRAFAHTTGAPGPGHPHRSDGGAPQTPRGARHTGRHGGPGTTPPVPGSPTRPFRALAPPVLSLSLLAVVTWQIAAHGPLRSADERLGRAVAGSPAVPTALAEFLADLGETVVALPVLGAAVLWTLWPAVRSRGPRRWLPPVAAALTMAAVPALVVPLKAWLARPGPPAMAGGAHAGFFPSGHAATAAVAYGAALLLLLPRMPRRAWAVAGYALLNAGVAVGLVRRGYHWPLDVLGAWCLAAVPLWCLAVVLARTGVSCRSPGRPGPGP</sequence>